<dbReference type="Pfam" id="PF02589">
    <property type="entry name" value="LUD_dom"/>
    <property type="match status" value="1"/>
</dbReference>
<name>A0A1G6W6S6_9PROT</name>
<dbReference type="InterPro" id="IPR003741">
    <property type="entry name" value="LUD_dom"/>
</dbReference>
<reference evidence="2 3" key="1">
    <citation type="submission" date="2016-10" db="EMBL/GenBank/DDBJ databases">
        <authorList>
            <person name="de Groot N.N."/>
        </authorList>
    </citation>
    <scope>NUCLEOTIDE SEQUENCE [LARGE SCALE GENOMIC DNA]</scope>
    <source>
        <strain evidence="2 3">ATCC 700224</strain>
    </source>
</reference>
<dbReference type="SUPFAM" id="SSF100950">
    <property type="entry name" value="NagB/RpiA/CoA transferase-like"/>
    <property type="match status" value="1"/>
</dbReference>
<dbReference type="STRING" id="69960.SAMN05421720_10150"/>
<sequence length="232" mass="24147">MSSRPRDTILAGIRAALKRPTDPEDISTDAVDDRLRSRAAQVVPAIARGTRSELVNRFIANAETAGAAVTRTAPDGMADAVVAVLGESAVSGRVAVAADPRLDSVEASDRLTVERRGTPSGDDVIAVGHAMAGLAETGTLLMASGPDSPSSLNVLSDTHVIVVRTSDIVGGLEDGWDRLRQSCPDGMLPRTVHLITGPSRTGDIEQTIQIGAHGPRQLHVILLDDDADVGGI</sequence>
<evidence type="ECO:0000313" key="2">
    <source>
        <dbReference type="EMBL" id="SDD61552.1"/>
    </source>
</evidence>
<dbReference type="EMBL" id="FNAP01000001">
    <property type="protein sequence ID" value="SDD61552.1"/>
    <property type="molecule type" value="Genomic_DNA"/>
</dbReference>
<proteinExistence type="predicted"/>
<dbReference type="PANTHER" id="PTHR43682">
    <property type="entry name" value="LACTATE UTILIZATION PROTEIN C"/>
    <property type="match status" value="1"/>
</dbReference>
<dbReference type="AlphaFoldDB" id="A0A1G6W6S6"/>
<organism evidence="2 3">
    <name type="scientific">Rhodospira trueperi</name>
    <dbReference type="NCBI Taxonomy" id="69960"/>
    <lineage>
        <taxon>Bacteria</taxon>
        <taxon>Pseudomonadati</taxon>
        <taxon>Pseudomonadota</taxon>
        <taxon>Alphaproteobacteria</taxon>
        <taxon>Rhodospirillales</taxon>
        <taxon>Rhodospirillaceae</taxon>
        <taxon>Rhodospira</taxon>
    </lineage>
</organism>
<dbReference type="PANTHER" id="PTHR43682:SF1">
    <property type="entry name" value="LACTATE UTILIZATION PROTEIN C"/>
    <property type="match status" value="1"/>
</dbReference>
<dbReference type="InterPro" id="IPR024185">
    <property type="entry name" value="FTHF_cligase-like_sf"/>
</dbReference>
<dbReference type="Gene3D" id="3.40.50.10420">
    <property type="entry name" value="NagB/RpiA/CoA transferase-like"/>
    <property type="match status" value="1"/>
</dbReference>
<evidence type="ECO:0000259" key="1">
    <source>
        <dbReference type="Pfam" id="PF02589"/>
    </source>
</evidence>
<evidence type="ECO:0000313" key="3">
    <source>
        <dbReference type="Proteomes" id="UP000199412"/>
    </source>
</evidence>
<protein>
    <submittedName>
        <fullName evidence="2">L-lactate dehydrogenase complex protein LldG</fullName>
    </submittedName>
</protein>
<dbReference type="Proteomes" id="UP000199412">
    <property type="component" value="Unassembled WGS sequence"/>
</dbReference>
<keyword evidence="3" id="KW-1185">Reference proteome</keyword>
<dbReference type="RefSeq" id="WP_092780393.1">
    <property type="nucleotide sequence ID" value="NZ_FNAP01000001.1"/>
</dbReference>
<feature type="domain" description="LUD" evidence="1">
    <location>
        <begin position="126"/>
        <end position="223"/>
    </location>
</feature>
<gene>
    <name evidence="2" type="ORF">SAMN05421720_10150</name>
</gene>
<dbReference type="InterPro" id="IPR037171">
    <property type="entry name" value="NagB/RpiA_transferase-like"/>
</dbReference>
<dbReference type="OrthoDB" id="9794157at2"/>
<accession>A0A1G6W6S6</accession>